<proteinExistence type="predicted"/>
<dbReference type="InterPro" id="IPR007791">
    <property type="entry name" value="DjlA_N"/>
</dbReference>
<organism evidence="2 3">
    <name type="scientific">Vibrio nigripulchritudo SOn1</name>
    <dbReference type="NCBI Taxonomy" id="1238450"/>
    <lineage>
        <taxon>Bacteria</taxon>
        <taxon>Pseudomonadati</taxon>
        <taxon>Pseudomonadota</taxon>
        <taxon>Gammaproteobacteria</taxon>
        <taxon>Vibrionales</taxon>
        <taxon>Vibrionaceae</taxon>
        <taxon>Vibrio</taxon>
    </lineage>
</organism>
<sequence>MISTLSKIFKQLTEGSDLNSGEVANPNLAIAALFCEVSSADHNVDESEEAATLSMLTKVLEINNDEAKALVVQAKRKTENSASLYEFTSQLRHLDQPERIEIIRALWEVAFADNHLDPLEESVIRKTAELLYVDHKDFIRTKLEVTDSR</sequence>
<dbReference type="CDD" id="cd07313">
    <property type="entry name" value="terB_like_2"/>
    <property type="match status" value="1"/>
</dbReference>
<dbReference type="SUPFAM" id="SSF158682">
    <property type="entry name" value="TerB-like"/>
    <property type="match status" value="1"/>
</dbReference>
<protein>
    <recommendedName>
        <fullName evidence="1">Co-chaperone DjlA N-terminal domain-containing protein</fullName>
    </recommendedName>
</protein>
<name>A0AAV2VV76_9VIBR</name>
<dbReference type="InterPro" id="IPR029024">
    <property type="entry name" value="TerB-like"/>
</dbReference>
<dbReference type="EMBL" id="CAOF01000149">
    <property type="protein sequence ID" value="CCO48596.1"/>
    <property type="molecule type" value="Genomic_DNA"/>
</dbReference>
<feature type="domain" description="Co-chaperone DjlA N-terminal" evidence="1">
    <location>
        <begin position="28"/>
        <end position="142"/>
    </location>
</feature>
<dbReference type="AlphaFoldDB" id="A0AAV2VV76"/>
<gene>
    <name evidence="2" type="ORF">VIBNISOn1_560133</name>
</gene>
<evidence type="ECO:0000259" key="1">
    <source>
        <dbReference type="Pfam" id="PF05099"/>
    </source>
</evidence>
<dbReference type="Pfam" id="PF05099">
    <property type="entry name" value="TerB"/>
    <property type="match status" value="1"/>
</dbReference>
<dbReference type="RefSeq" id="WP_022613036.1">
    <property type="nucleotide sequence ID" value="NZ_LK391965.1"/>
</dbReference>
<comment type="caution">
    <text evidence="2">The sequence shown here is derived from an EMBL/GenBank/DDBJ whole genome shotgun (WGS) entry which is preliminary data.</text>
</comment>
<evidence type="ECO:0000313" key="3">
    <source>
        <dbReference type="Proteomes" id="UP000018211"/>
    </source>
</evidence>
<accession>A0AAV2VV76</accession>
<reference evidence="2 3" key="1">
    <citation type="journal article" date="2013" name="ISME J.">
        <title>Comparative genomics of pathogenic lineages of Vibrio nigripulchritudo identifies virulence-associated traits.</title>
        <authorList>
            <person name="Goudenege D."/>
            <person name="Labreuche Y."/>
            <person name="Krin E."/>
            <person name="Ansquer D."/>
            <person name="Mangenot S."/>
            <person name="Calteau A."/>
            <person name="Medigue C."/>
            <person name="Mazel D."/>
            <person name="Polz M.F."/>
            <person name="Le Roux F."/>
        </authorList>
    </citation>
    <scope>NUCLEOTIDE SEQUENCE [LARGE SCALE GENOMIC DNA]</scope>
    <source>
        <strain evidence="2 3">SOn1</strain>
    </source>
</reference>
<dbReference type="Proteomes" id="UP000018211">
    <property type="component" value="Unassembled WGS sequence"/>
</dbReference>
<evidence type="ECO:0000313" key="2">
    <source>
        <dbReference type="EMBL" id="CCO48596.1"/>
    </source>
</evidence>
<dbReference type="Gene3D" id="1.10.3680.10">
    <property type="entry name" value="TerB-like"/>
    <property type="match status" value="1"/>
</dbReference>